<accession>A0A6P3Y3F5</accession>
<name>A0A6P3Y3F5_DINQU</name>
<dbReference type="PANTHER" id="PTHR47981">
    <property type="entry name" value="RAB FAMILY"/>
    <property type="match status" value="1"/>
</dbReference>
<dbReference type="InterPro" id="IPR001806">
    <property type="entry name" value="Small_GTPase"/>
</dbReference>
<dbReference type="RefSeq" id="XP_014484659.1">
    <property type="nucleotide sequence ID" value="XM_014629173.1"/>
</dbReference>
<comment type="similarity">
    <text evidence="1">Belongs to the small GTPase superfamily. Rab family.</text>
</comment>
<organism evidence="4 5">
    <name type="scientific">Dinoponera quadriceps</name>
    <name type="common">South American ant</name>
    <dbReference type="NCBI Taxonomy" id="609295"/>
    <lineage>
        <taxon>Eukaryota</taxon>
        <taxon>Metazoa</taxon>
        <taxon>Ecdysozoa</taxon>
        <taxon>Arthropoda</taxon>
        <taxon>Hexapoda</taxon>
        <taxon>Insecta</taxon>
        <taxon>Pterygota</taxon>
        <taxon>Neoptera</taxon>
        <taxon>Endopterygota</taxon>
        <taxon>Hymenoptera</taxon>
        <taxon>Apocrita</taxon>
        <taxon>Aculeata</taxon>
        <taxon>Formicoidea</taxon>
        <taxon>Formicidae</taxon>
        <taxon>Ponerinae</taxon>
        <taxon>Ponerini</taxon>
        <taxon>Dinoponera</taxon>
    </lineage>
</organism>
<reference evidence="5" key="1">
    <citation type="submission" date="2025-08" db="UniProtKB">
        <authorList>
            <consortium name="RefSeq"/>
        </authorList>
    </citation>
    <scope>IDENTIFICATION</scope>
</reference>
<dbReference type="GO" id="GO:0005525">
    <property type="term" value="F:GTP binding"/>
    <property type="evidence" value="ECO:0007669"/>
    <property type="project" value="UniProtKB-KW"/>
</dbReference>
<dbReference type="PRINTS" id="PR00449">
    <property type="entry name" value="RASTRNSFRMNG"/>
</dbReference>
<keyword evidence="2" id="KW-0547">Nucleotide-binding</keyword>
<evidence type="ECO:0000256" key="3">
    <source>
        <dbReference type="ARBA" id="ARBA00023134"/>
    </source>
</evidence>
<proteinExistence type="inferred from homology"/>
<dbReference type="KEGG" id="dqu:106749547"/>
<dbReference type="GeneID" id="106749547"/>
<evidence type="ECO:0000256" key="2">
    <source>
        <dbReference type="ARBA" id="ARBA00022741"/>
    </source>
</evidence>
<dbReference type="Pfam" id="PF00071">
    <property type="entry name" value="Ras"/>
    <property type="match status" value="1"/>
</dbReference>
<dbReference type="SMART" id="SM00173">
    <property type="entry name" value="RAS"/>
    <property type="match status" value="1"/>
</dbReference>
<keyword evidence="4" id="KW-1185">Reference proteome</keyword>
<dbReference type="PROSITE" id="PS51419">
    <property type="entry name" value="RAB"/>
    <property type="match status" value="1"/>
</dbReference>
<gene>
    <name evidence="5" type="primary">LOC106749547</name>
</gene>
<dbReference type="GO" id="GO:0003924">
    <property type="term" value="F:GTPase activity"/>
    <property type="evidence" value="ECO:0007669"/>
    <property type="project" value="InterPro"/>
</dbReference>
<dbReference type="InterPro" id="IPR027417">
    <property type="entry name" value="P-loop_NTPase"/>
</dbReference>
<dbReference type="Gene3D" id="3.40.50.300">
    <property type="entry name" value="P-loop containing nucleotide triphosphate hydrolases"/>
    <property type="match status" value="1"/>
</dbReference>
<evidence type="ECO:0000313" key="4">
    <source>
        <dbReference type="Proteomes" id="UP000515204"/>
    </source>
</evidence>
<evidence type="ECO:0000313" key="5">
    <source>
        <dbReference type="RefSeq" id="XP_014484659.1"/>
    </source>
</evidence>
<dbReference type="SMART" id="SM00175">
    <property type="entry name" value="RAB"/>
    <property type="match status" value="1"/>
</dbReference>
<dbReference type="PANTHER" id="PTHR47981:SF20">
    <property type="entry name" value="RAS-RELATED PROTEIN RAB-7A"/>
    <property type="match status" value="1"/>
</dbReference>
<dbReference type="OrthoDB" id="1436450at2759"/>
<dbReference type="SUPFAM" id="SSF52540">
    <property type="entry name" value="P-loop containing nucleoside triphosphate hydrolases"/>
    <property type="match status" value="1"/>
</dbReference>
<sequence>MSSASTDLSSCNERVQIKILILGDRGVEKTSVVWKFVGNTCENVSKGILRKSVRVNDKLYELNVFHIVAVEEFGEVTPEYKDVDICLLMYAANDLSSFENVTHWISKFKKEANIKNGDMFPFGVVGNKQDVPDYTRLILRKEADDWCWNNNLWHSEISTKEEITINRVFGVGMALYKRRQEELGQPSGILNSILIPDVIKRTMTWCRHFKN</sequence>
<evidence type="ECO:0000256" key="1">
    <source>
        <dbReference type="ARBA" id="ARBA00006270"/>
    </source>
</evidence>
<dbReference type="Proteomes" id="UP000515204">
    <property type="component" value="Unplaced"/>
</dbReference>
<protein>
    <submittedName>
        <fullName evidence="5">Ras-related protein Rab7-like</fullName>
    </submittedName>
</protein>
<dbReference type="AlphaFoldDB" id="A0A6P3Y3F5"/>
<keyword evidence="3" id="KW-0342">GTP-binding</keyword>